<evidence type="ECO:0000313" key="2">
    <source>
        <dbReference type="Proteomes" id="UP000589716"/>
    </source>
</evidence>
<accession>A0A853IPG9</accession>
<keyword evidence="2" id="KW-1185">Reference proteome</keyword>
<gene>
    <name evidence="1" type="ORF">H0I39_12450</name>
</gene>
<evidence type="ECO:0000313" key="1">
    <source>
        <dbReference type="EMBL" id="NZA02366.1"/>
    </source>
</evidence>
<name>A0A853IPG9_9BURK</name>
<dbReference type="AlphaFoldDB" id="A0A853IPG9"/>
<dbReference type="RefSeq" id="WP_180550706.1">
    <property type="nucleotide sequence ID" value="NZ_JACCKX010000001.1"/>
</dbReference>
<proteinExistence type="predicted"/>
<dbReference type="EMBL" id="JACCKX010000001">
    <property type="protein sequence ID" value="NZA02366.1"/>
    <property type="molecule type" value="Genomic_DNA"/>
</dbReference>
<organism evidence="1 2">
    <name type="scientific">Ottowia beijingensis</name>
    <dbReference type="NCBI Taxonomy" id="1207057"/>
    <lineage>
        <taxon>Bacteria</taxon>
        <taxon>Pseudomonadati</taxon>
        <taxon>Pseudomonadota</taxon>
        <taxon>Betaproteobacteria</taxon>
        <taxon>Burkholderiales</taxon>
        <taxon>Comamonadaceae</taxon>
        <taxon>Ottowia</taxon>
    </lineage>
</organism>
<sequence length="113" mass="13228">MNTTYARDRRWHMAWLVPVLVLAAIRLAEIWGRPTPHDAVYTYLPAAQRLTTEGLAFFLDPESYRMAPLAYIWPALWQFDQDAIRLPTWRCFWLPQPCCGAPPICWAVRARHC</sequence>
<reference evidence="1 2" key="1">
    <citation type="submission" date="2020-07" db="EMBL/GenBank/DDBJ databases">
        <authorList>
            <person name="Maaloum M."/>
        </authorList>
    </citation>
    <scope>NUCLEOTIDE SEQUENCE [LARGE SCALE GENOMIC DNA]</scope>
    <source>
        <strain evidence="1 2">GCS-AN-3</strain>
    </source>
</reference>
<comment type="caution">
    <text evidence="1">The sequence shown here is derived from an EMBL/GenBank/DDBJ whole genome shotgun (WGS) entry which is preliminary data.</text>
</comment>
<protein>
    <submittedName>
        <fullName evidence="1">Uncharacterized protein</fullName>
    </submittedName>
</protein>
<dbReference type="Proteomes" id="UP000589716">
    <property type="component" value="Unassembled WGS sequence"/>
</dbReference>